<feature type="region of interest" description="Disordered" evidence="1">
    <location>
        <begin position="1"/>
        <end position="73"/>
    </location>
</feature>
<dbReference type="RefSeq" id="WP_146156381.1">
    <property type="nucleotide sequence ID" value="NZ_PVNK01000286.1"/>
</dbReference>
<feature type="transmembrane region" description="Helical" evidence="2">
    <location>
        <begin position="164"/>
        <end position="184"/>
    </location>
</feature>
<gene>
    <name evidence="3" type="ORF">ENSA5_65950</name>
</gene>
<proteinExistence type="predicted"/>
<feature type="compositionally biased region" description="Polar residues" evidence="1">
    <location>
        <begin position="57"/>
        <end position="67"/>
    </location>
</feature>
<feature type="compositionally biased region" description="Gly residues" evidence="1">
    <location>
        <begin position="32"/>
        <end position="42"/>
    </location>
</feature>
<comment type="caution">
    <text evidence="3">The sequence shown here is derived from an EMBL/GenBank/DDBJ whole genome shotgun (WGS) entry which is preliminary data.</text>
</comment>
<sequence length="233" mass="23769">MTQLSDREIEEAAREAGISPAELRSALAEQASGGGPGPGGGAIATRGQRGVVPPSTRGVSVANTETSLPYPPEQAVRSVKRQIERQIGSGGHMMGSTEADIYDEAAGIIYRVQAEADGASGSMVRVDIDPTPLRSRRTLTSMGLGATVGLFAITGLIVPGLIGWALIAGAVGLTVLGSTSMVALRQRAIKDARAISAQALVEAENAAPIGGAGQLDAAEADHRPKALPPGSDW</sequence>
<evidence type="ECO:0000256" key="2">
    <source>
        <dbReference type="SAM" id="Phobius"/>
    </source>
</evidence>
<evidence type="ECO:0000256" key="1">
    <source>
        <dbReference type="SAM" id="MobiDB-lite"/>
    </source>
</evidence>
<keyword evidence="4" id="KW-1185">Reference proteome</keyword>
<dbReference type="EMBL" id="PVNK01000286">
    <property type="protein sequence ID" value="PRP90299.1"/>
    <property type="molecule type" value="Genomic_DNA"/>
</dbReference>
<feature type="transmembrane region" description="Helical" evidence="2">
    <location>
        <begin position="139"/>
        <end position="158"/>
    </location>
</feature>
<dbReference type="OrthoDB" id="9829853at2"/>
<evidence type="ECO:0000313" key="3">
    <source>
        <dbReference type="EMBL" id="PRP90299.1"/>
    </source>
</evidence>
<keyword evidence="2" id="KW-0812">Transmembrane</keyword>
<protein>
    <submittedName>
        <fullName evidence="3">Uncharacterized protein</fullName>
    </submittedName>
</protein>
<keyword evidence="2" id="KW-1133">Transmembrane helix</keyword>
<dbReference type="Proteomes" id="UP000237968">
    <property type="component" value="Unassembled WGS sequence"/>
</dbReference>
<evidence type="ECO:0000313" key="4">
    <source>
        <dbReference type="Proteomes" id="UP000237968"/>
    </source>
</evidence>
<feature type="compositionally biased region" description="Basic and acidic residues" evidence="1">
    <location>
        <begin position="1"/>
        <end position="14"/>
    </location>
</feature>
<reference evidence="3 4" key="1">
    <citation type="submission" date="2018-03" db="EMBL/GenBank/DDBJ databases">
        <title>Draft Genome Sequences of the Obligatory Marine Myxobacteria Enhygromyxa salina SWB005.</title>
        <authorList>
            <person name="Poehlein A."/>
            <person name="Moghaddam J.A."/>
            <person name="Harms H."/>
            <person name="Alanjari M."/>
            <person name="Koenig G.M."/>
            <person name="Daniel R."/>
            <person name="Schaeberle T.F."/>
        </authorList>
    </citation>
    <scope>NUCLEOTIDE SEQUENCE [LARGE SCALE GENOMIC DNA]</scope>
    <source>
        <strain evidence="3 4">SWB005</strain>
    </source>
</reference>
<organism evidence="3 4">
    <name type="scientific">Enhygromyxa salina</name>
    <dbReference type="NCBI Taxonomy" id="215803"/>
    <lineage>
        <taxon>Bacteria</taxon>
        <taxon>Pseudomonadati</taxon>
        <taxon>Myxococcota</taxon>
        <taxon>Polyangia</taxon>
        <taxon>Nannocystales</taxon>
        <taxon>Nannocystaceae</taxon>
        <taxon>Enhygromyxa</taxon>
    </lineage>
</organism>
<name>A0A2S9XBR8_9BACT</name>
<keyword evidence="2" id="KW-0472">Membrane</keyword>
<dbReference type="AlphaFoldDB" id="A0A2S9XBR8"/>
<accession>A0A2S9XBR8</accession>